<feature type="binding site" evidence="7">
    <location>
        <position position="228"/>
    </location>
    <ligand>
        <name>ATP</name>
        <dbReference type="ChEBI" id="CHEBI:30616"/>
    </ligand>
</feature>
<feature type="binding site" evidence="7">
    <location>
        <position position="219"/>
    </location>
    <ligand>
        <name>L-aspartate</name>
        <dbReference type="ChEBI" id="CHEBI:29991"/>
    </ligand>
</feature>
<dbReference type="InterPro" id="IPR047090">
    <property type="entry name" value="AspRS_core"/>
</dbReference>
<evidence type="ECO:0000256" key="7">
    <source>
        <dbReference type="HAMAP-Rule" id="MF_00044"/>
    </source>
</evidence>
<dbReference type="Pfam" id="PF00152">
    <property type="entry name" value="tRNA-synt_2"/>
    <property type="match status" value="1"/>
</dbReference>
<keyword evidence="6 7" id="KW-0030">Aminoacyl-tRNA synthetase</keyword>
<dbReference type="GO" id="GO:0016740">
    <property type="term" value="F:transferase activity"/>
    <property type="evidence" value="ECO:0007669"/>
    <property type="project" value="UniProtKB-ARBA"/>
</dbReference>
<dbReference type="Gene3D" id="3.30.930.10">
    <property type="entry name" value="Bira Bifunctional Protein, Domain 2"/>
    <property type="match status" value="1"/>
</dbReference>
<dbReference type="RefSeq" id="WP_350344450.1">
    <property type="nucleotide sequence ID" value="NZ_CP158367.1"/>
</dbReference>
<comment type="catalytic activity">
    <reaction evidence="7">
        <text>tRNA(Asp) + L-aspartate + ATP = L-aspartyl-tRNA(Asp) + AMP + diphosphate</text>
        <dbReference type="Rhea" id="RHEA:19649"/>
        <dbReference type="Rhea" id="RHEA-COMP:9660"/>
        <dbReference type="Rhea" id="RHEA-COMP:9678"/>
        <dbReference type="ChEBI" id="CHEBI:29991"/>
        <dbReference type="ChEBI" id="CHEBI:30616"/>
        <dbReference type="ChEBI" id="CHEBI:33019"/>
        <dbReference type="ChEBI" id="CHEBI:78442"/>
        <dbReference type="ChEBI" id="CHEBI:78516"/>
        <dbReference type="ChEBI" id="CHEBI:456215"/>
        <dbReference type="EC" id="6.1.1.12"/>
    </reaction>
</comment>
<dbReference type="EC" id="6.1.1.12" evidence="7"/>
<proteinExistence type="inferred from homology"/>
<feature type="binding site" evidence="7">
    <location>
        <position position="485"/>
    </location>
    <ligand>
        <name>L-aspartate</name>
        <dbReference type="ChEBI" id="CHEBI:29991"/>
    </ligand>
</feature>
<dbReference type="SUPFAM" id="SSF55681">
    <property type="entry name" value="Class II aaRS and biotin synthetases"/>
    <property type="match status" value="1"/>
</dbReference>
<dbReference type="InterPro" id="IPR004364">
    <property type="entry name" value="Aa-tRNA-synt_II"/>
</dbReference>
<dbReference type="NCBIfam" id="NF001750">
    <property type="entry name" value="PRK00476.1"/>
    <property type="match status" value="1"/>
</dbReference>
<keyword evidence="4 7" id="KW-0067">ATP-binding</keyword>
<dbReference type="GO" id="GO:0005737">
    <property type="term" value="C:cytoplasm"/>
    <property type="evidence" value="ECO:0007669"/>
    <property type="project" value="UniProtKB-SubCell"/>
</dbReference>
<comment type="caution">
    <text evidence="7">Lacks conserved residue(s) required for the propagation of feature annotation.</text>
</comment>
<feature type="binding site" evidence="7">
    <location>
        <position position="478"/>
    </location>
    <ligand>
        <name>ATP</name>
        <dbReference type="ChEBI" id="CHEBI:30616"/>
    </ligand>
</feature>
<dbReference type="HAMAP" id="MF_00044">
    <property type="entry name" value="Asp_tRNA_synth_type1"/>
    <property type="match status" value="1"/>
</dbReference>
<keyword evidence="5 7" id="KW-0648">Protein biosynthesis</keyword>
<accession>A0AAU7VNU5</accession>
<dbReference type="PRINTS" id="PR01042">
    <property type="entry name" value="TRNASYNTHASP"/>
</dbReference>
<dbReference type="InterPro" id="IPR004524">
    <property type="entry name" value="Asp-tRNA-ligase_1"/>
</dbReference>
<evidence type="ECO:0000256" key="3">
    <source>
        <dbReference type="ARBA" id="ARBA00022741"/>
    </source>
</evidence>
<feature type="binding site" evidence="7">
    <location>
        <position position="173"/>
    </location>
    <ligand>
        <name>L-aspartate</name>
        <dbReference type="ChEBI" id="CHEBI:29991"/>
    </ligand>
</feature>
<dbReference type="SUPFAM" id="SSF55261">
    <property type="entry name" value="GAD domain-like"/>
    <property type="match status" value="1"/>
</dbReference>
<dbReference type="CDD" id="cd00777">
    <property type="entry name" value="AspRS_core"/>
    <property type="match status" value="1"/>
</dbReference>
<dbReference type="InterPro" id="IPR012340">
    <property type="entry name" value="NA-bd_OB-fold"/>
</dbReference>
<sequence length="580" mass="65580">MSKRTHYCGEVNEELIDSNVILEGWVAKRRDLGGLIFIDVRDREGIVQVVVGNDYPEALEIADSLRSEYVVRVKGEVKPRKDVNKDLKTGKIEVIAQQIECLNTSKTPPFYITDDADVDDNIRLKYRYLDIRRPKLINNLMLRSKTAKVIRDYLDENGFLEIETPILAKSTPEGARDYLVPSRVNSGSFYALPQSPQILKQLLMVGGADRYYQIARCFRDEDLRADRQPEFTQVDIEMSFPQMNSFMELMEGMVKDIFNKVKKVSIDTPFRKIEYREAMNKYGSDKPDLRFDMEIIDLTNIVKASEFKVFSQAAKTGSVRAVAAPAAHYSRKEIDRLTEFVKKYKAKGLAWISIKEEGIKSPIAKFLTEEEINGIIKEAGAKCGDTIFIVADTDKVVLQSLGNLRLQLAKELGIIDESKLEFAWVVNFPLFEYDEEEKRYVAAHHPFTQPNEEDIKMLTESPGKVRAQAYDLILNGVEIAGGSIRIHNQEIQSKIFDAISLSKDEAKEKFGFLLDALQYGAPPHGGIAFGFDRLVMLLAATDSIREVIAFPKTTSATDLMTEAPAGVSQSQLDELKLKTK</sequence>
<feature type="binding site" evidence="7">
    <location>
        <position position="444"/>
    </location>
    <ligand>
        <name>L-aspartate</name>
        <dbReference type="ChEBI" id="CHEBI:29991"/>
    </ligand>
</feature>
<comment type="function">
    <text evidence="7">Catalyzes the attachment of L-aspartate to tRNA(Asp) in a two-step reaction: L-aspartate is first activated by ATP to form Asp-AMP and then transferred to the acceptor end of tRNA(Asp).</text>
</comment>
<feature type="domain" description="Aminoacyl-transfer RNA synthetases class-II family profile" evidence="8">
    <location>
        <begin position="140"/>
        <end position="551"/>
    </location>
</feature>
<keyword evidence="7" id="KW-0963">Cytoplasm</keyword>
<feature type="region of interest" description="Aspartate" evidence="7">
    <location>
        <begin position="197"/>
        <end position="200"/>
    </location>
</feature>
<feature type="binding site" evidence="7">
    <location>
        <begin position="530"/>
        <end position="533"/>
    </location>
    <ligand>
        <name>ATP</name>
        <dbReference type="ChEBI" id="CHEBI:30616"/>
    </ligand>
</feature>
<dbReference type="GO" id="GO:0006422">
    <property type="term" value="P:aspartyl-tRNA aminoacylation"/>
    <property type="evidence" value="ECO:0007669"/>
    <property type="project" value="UniProtKB-UniRule"/>
</dbReference>
<dbReference type="Gene3D" id="2.40.50.140">
    <property type="entry name" value="Nucleic acid-binding proteins"/>
    <property type="match status" value="1"/>
</dbReference>
<dbReference type="NCBIfam" id="TIGR00459">
    <property type="entry name" value="aspS_bact"/>
    <property type="match status" value="1"/>
</dbReference>
<keyword evidence="3 7" id="KW-0547">Nucleotide-binding</keyword>
<evidence type="ECO:0000313" key="9">
    <source>
        <dbReference type="EMBL" id="XBX75710.1"/>
    </source>
</evidence>
<gene>
    <name evidence="7 9" type="primary">aspS</name>
    <name evidence="9" type="ORF">PRVXT_000864</name>
</gene>
<name>A0AAU7VNU5_9FIRM</name>
<evidence type="ECO:0000256" key="6">
    <source>
        <dbReference type="ARBA" id="ARBA00023146"/>
    </source>
</evidence>
<dbReference type="Gene3D" id="3.30.1360.30">
    <property type="entry name" value="GAD-like domain"/>
    <property type="match status" value="1"/>
</dbReference>
<dbReference type="PANTHER" id="PTHR22594:SF5">
    <property type="entry name" value="ASPARTATE--TRNA LIGASE, MITOCHONDRIAL"/>
    <property type="match status" value="1"/>
</dbReference>
<feature type="binding site" evidence="7">
    <location>
        <begin position="219"/>
        <end position="221"/>
    </location>
    <ligand>
        <name>ATP</name>
        <dbReference type="ChEBI" id="CHEBI:30616"/>
    </ligand>
</feature>
<dbReference type="EMBL" id="CP158367">
    <property type="protein sequence ID" value="XBX75710.1"/>
    <property type="molecule type" value="Genomic_DNA"/>
</dbReference>
<dbReference type="SUPFAM" id="SSF50249">
    <property type="entry name" value="Nucleic acid-binding proteins"/>
    <property type="match status" value="1"/>
</dbReference>
<dbReference type="InterPro" id="IPR047089">
    <property type="entry name" value="Asp-tRNA-ligase_1_N"/>
</dbReference>
<dbReference type="GO" id="GO:0005524">
    <property type="term" value="F:ATP binding"/>
    <property type="evidence" value="ECO:0007669"/>
    <property type="project" value="UniProtKB-UniRule"/>
</dbReference>
<dbReference type="CDD" id="cd04317">
    <property type="entry name" value="EcAspRS_like_N"/>
    <property type="match status" value="1"/>
</dbReference>
<keyword evidence="2 7" id="KW-0436">Ligase</keyword>
<comment type="subcellular location">
    <subcellularLocation>
        <location evidence="7">Cytoplasm</location>
    </subcellularLocation>
</comment>
<dbReference type="Pfam" id="PF01336">
    <property type="entry name" value="tRNA_anti-codon"/>
    <property type="match status" value="1"/>
</dbReference>
<reference evidence="9" key="1">
    <citation type="journal article" date="2013" name="Extremophiles">
        <title>Proteinivorax tanatarense gen. nov., sp. nov., an anaerobic, haloalkaliphilic, proteolytic bacterium isolated from a decaying algal bloom, and proposal of Proteinivoraceae fam. nov.</title>
        <authorList>
            <person name="Kevbrin V."/>
            <person name="Boltyanskaya Y."/>
            <person name="Zhilina T."/>
            <person name="Kolganova T."/>
            <person name="Lavrentjeva E."/>
            <person name="Kuznetsov B."/>
        </authorList>
    </citation>
    <scope>NUCLEOTIDE SEQUENCE</scope>
    <source>
        <strain evidence="9">Z-910T</strain>
    </source>
</reference>
<evidence type="ECO:0000256" key="5">
    <source>
        <dbReference type="ARBA" id="ARBA00022917"/>
    </source>
</evidence>
<dbReference type="GO" id="GO:0004815">
    <property type="term" value="F:aspartate-tRNA ligase activity"/>
    <property type="evidence" value="ECO:0007669"/>
    <property type="project" value="UniProtKB-UniRule"/>
</dbReference>
<dbReference type="InterPro" id="IPR004365">
    <property type="entry name" value="NA-bd_OB_tRNA"/>
</dbReference>
<evidence type="ECO:0000256" key="4">
    <source>
        <dbReference type="ARBA" id="ARBA00022840"/>
    </source>
</evidence>
<comment type="similarity">
    <text evidence="1 7">Belongs to the class-II aminoacyl-tRNA synthetase family. Type 1 subfamily.</text>
</comment>
<protein>
    <recommendedName>
        <fullName evidence="7">Aspartate--tRNA ligase</fullName>
        <ecNumber evidence="7">6.1.1.12</ecNumber>
    </recommendedName>
    <alternativeName>
        <fullName evidence="7">Aspartyl-tRNA synthetase</fullName>
        <shortName evidence="7">AspRS</shortName>
    </alternativeName>
</protein>
<dbReference type="InterPro" id="IPR002312">
    <property type="entry name" value="Asp/Asn-tRNA-synth_IIb"/>
</dbReference>
<dbReference type="GO" id="GO:0003676">
    <property type="term" value="F:nucleic acid binding"/>
    <property type="evidence" value="ECO:0007669"/>
    <property type="project" value="InterPro"/>
</dbReference>
<reference evidence="9" key="2">
    <citation type="submission" date="2024-06" db="EMBL/GenBank/DDBJ databases">
        <authorList>
            <person name="Petrova K.O."/>
            <person name="Toshchakov S.V."/>
            <person name="Boltjanskaja Y.V."/>
            <person name="Kevbrin V."/>
        </authorList>
    </citation>
    <scope>NUCLEOTIDE SEQUENCE</scope>
    <source>
        <strain evidence="9">Z-910T</strain>
    </source>
</reference>
<evidence type="ECO:0000259" key="8">
    <source>
        <dbReference type="PROSITE" id="PS50862"/>
    </source>
</evidence>
<evidence type="ECO:0000256" key="1">
    <source>
        <dbReference type="ARBA" id="ARBA00006303"/>
    </source>
</evidence>
<comment type="subunit">
    <text evidence="7">Homodimer.</text>
</comment>
<dbReference type="PROSITE" id="PS50862">
    <property type="entry name" value="AA_TRNA_LIGASE_II"/>
    <property type="match status" value="1"/>
</dbReference>
<dbReference type="InterPro" id="IPR029351">
    <property type="entry name" value="GAD_dom"/>
</dbReference>
<dbReference type="Pfam" id="PF02938">
    <property type="entry name" value="GAD"/>
    <property type="match status" value="1"/>
</dbReference>
<dbReference type="InterPro" id="IPR045864">
    <property type="entry name" value="aa-tRNA-synth_II/BPL/LPL"/>
</dbReference>
<dbReference type="GO" id="GO:0140096">
    <property type="term" value="F:catalytic activity, acting on a protein"/>
    <property type="evidence" value="ECO:0007669"/>
    <property type="project" value="UniProtKB-ARBA"/>
</dbReference>
<organism evidence="9">
    <name type="scientific">Proteinivorax tanatarense</name>
    <dbReference type="NCBI Taxonomy" id="1260629"/>
    <lineage>
        <taxon>Bacteria</taxon>
        <taxon>Bacillati</taxon>
        <taxon>Bacillota</taxon>
        <taxon>Clostridia</taxon>
        <taxon>Eubacteriales</taxon>
        <taxon>Proteinivoracaceae</taxon>
        <taxon>Proteinivorax</taxon>
    </lineage>
</organism>
<evidence type="ECO:0000256" key="2">
    <source>
        <dbReference type="ARBA" id="ARBA00022598"/>
    </source>
</evidence>
<dbReference type="PANTHER" id="PTHR22594">
    <property type="entry name" value="ASPARTYL/LYSYL-TRNA SYNTHETASE"/>
    <property type="match status" value="1"/>
</dbReference>
<dbReference type="InterPro" id="IPR006195">
    <property type="entry name" value="aa-tRNA-synth_II"/>
</dbReference>
<dbReference type="AlphaFoldDB" id="A0AAU7VNU5"/>
<dbReference type="InterPro" id="IPR004115">
    <property type="entry name" value="GAD-like_sf"/>
</dbReference>